<dbReference type="Gene3D" id="1.25.40.20">
    <property type="entry name" value="Ankyrin repeat-containing domain"/>
    <property type="match status" value="2"/>
</dbReference>
<keyword evidence="5" id="KW-1185">Reference proteome</keyword>
<feature type="repeat" description="ANK" evidence="3">
    <location>
        <begin position="79"/>
        <end position="111"/>
    </location>
</feature>
<dbReference type="PROSITE" id="PS50297">
    <property type="entry name" value="ANK_REP_REGION"/>
    <property type="match status" value="1"/>
</dbReference>
<dbReference type="PROSITE" id="PS50088">
    <property type="entry name" value="ANK_REPEAT"/>
    <property type="match status" value="2"/>
</dbReference>
<sequence length="335" mass="38056">MFLAHQILDAIKNDDKEALIDFIINIDISLTIESVNQFEKDSFLWNSPPLISICCFYGAIKCFEYLCLCDADIYKPDLKGYLPVHFASAGGKIEICDILDSLGADFSIHSDENIHDCIHLAAKYGRIDLIQRFYLRNFDLNTISNFIDFTPLQLAIYDKHVDVVQYLCEKGCVIDKTSIIIAYNSIKKCYYYINKNKNDSPNKNNLNYEKEQQEFHRCLKMMSIFCDFGFDAKIESNNGLTLLLDSSSLGYSDLAICLISNKCENVNQEEKNGGWTALHFAAENGDLKLTKELIKNGAEINKPSKSKMTATHIAVNRGHNDVVQYLMKHCGVVFI</sequence>
<evidence type="ECO:0000256" key="3">
    <source>
        <dbReference type="PROSITE-ProRule" id="PRU00023"/>
    </source>
</evidence>
<dbReference type="InterPro" id="IPR036770">
    <property type="entry name" value="Ankyrin_rpt-contain_sf"/>
</dbReference>
<comment type="caution">
    <text evidence="4">The sequence shown here is derived from an EMBL/GenBank/DDBJ whole genome shotgun (WGS) entry which is preliminary data.</text>
</comment>
<keyword evidence="2 3" id="KW-0040">ANK repeat</keyword>
<dbReference type="AlphaFoldDB" id="A0A1J4K5T5"/>
<dbReference type="SUPFAM" id="SSF48403">
    <property type="entry name" value="Ankyrin repeat"/>
    <property type="match status" value="1"/>
</dbReference>
<evidence type="ECO:0000256" key="2">
    <source>
        <dbReference type="ARBA" id="ARBA00023043"/>
    </source>
</evidence>
<accession>A0A1J4K5T5</accession>
<dbReference type="VEuPathDB" id="TrichDB:TRFO_25127"/>
<dbReference type="PANTHER" id="PTHR24198:SF165">
    <property type="entry name" value="ANKYRIN REPEAT-CONTAINING PROTEIN-RELATED"/>
    <property type="match status" value="1"/>
</dbReference>
<dbReference type="RefSeq" id="XP_068359953.1">
    <property type="nucleotide sequence ID" value="XM_068504154.1"/>
</dbReference>
<reference evidence="4" key="1">
    <citation type="submission" date="2016-10" db="EMBL/GenBank/DDBJ databases">
        <authorList>
            <person name="Benchimol M."/>
            <person name="Almeida L.G."/>
            <person name="Vasconcelos A.T."/>
            <person name="Perreira-Neves A."/>
            <person name="Rosa I.A."/>
            <person name="Tasca T."/>
            <person name="Bogo M.R."/>
            <person name="de Souza W."/>
        </authorList>
    </citation>
    <scope>NUCLEOTIDE SEQUENCE [LARGE SCALE GENOMIC DNA]</scope>
    <source>
        <strain evidence="4">K</strain>
    </source>
</reference>
<protein>
    <submittedName>
        <fullName evidence="4">Uncharacterized protein</fullName>
    </submittedName>
</protein>
<dbReference type="InterPro" id="IPR002110">
    <property type="entry name" value="Ankyrin_rpt"/>
</dbReference>
<dbReference type="Proteomes" id="UP000179807">
    <property type="component" value="Unassembled WGS sequence"/>
</dbReference>
<dbReference type="Pfam" id="PF00023">
    <property type="entry name" value="Ank"/>
    <property type="match status" value="1"/>
</dbReference>
<feature type="repeat" description="ANK" evidence="3">
    <location>
        <begin position="273"/>
        <end position="305"/>
    </location>
</feature>
<dbReference type="GeneID" id="94838858"/>
<proteinExistence type="predicted"/>
<gene>
    <name evidence="4" type="ORF">TRFO_25127</name>
</gene>
<name>A0A1J4K5T5_9EUKA</name>
<keyword evidence="1" id="KW-0677">Repeat</keyword>
<dbReference type="OrthoDB" id="539213at2759"/>
<organism evidence="4 5">
    <name type="scientific">Tritrichomonas foetus</name>
    <dbReference type="NCBI Taxonomy" id="1144522"/>
    <lineage>
        <taxon>Eukaryota</taxon>
        <taxon>Metamonada</taxon>
        <taxon>Parabasalia</taxon>
        <taxon>Tritrichomonadida</taxon>
        <taxon>Tritrichomonadidae</taxon>
        <taxon>Tritrichomonas</taxon>
    </lineage>
</organism>
<dbReference type="EMBL" id="MLAK01000715">
    <property type="protein sequence ID" value="OHT06817.1"/>
    <property type="molecule type" value="Genomic_DNA"/>
</dbReference>
<evidence type="ECO:0000256" key="1">
    <source>
        <dbReference type="ARBA" id="ARBA00022737"/>
    </source>
</evidence>
<dbReference type="Pfam" id="PF12796">
    <property type="entry name" value="Ank_2"/>
    <property type="match status" value="2"/>
</dbReference>
<dbReference type="SMART" id="SM00248">
    <property type="entry name" value="ANK"/>
    <property type="match status" value="7"/>
</dbReference>
<dbReference type="PANTHER" id="PTHR24198">
    <property type="entry name" value="ANKYRIN REPEAT AND PROTEIN KINASE DOMAIN-CONTAINING PROTEIN"/>
    <property type="match status" value="1"/>
</dbReference>
<evidence type="ECO:0000313" key="4">
    <source>
        <dbReference type="EMBL" id="OHT06817.1"/>
    </source>
</evidence>
<evidence type="ECO:0000313" key="5">
    <source>
        <dbReference type="Proteomes" id="UP000179807"/>
    </source>
</evidence>